<evidence type="ECO:0000313" key="5">
    <source>
        <dbReference type="Proteomes" id="UP001342314"/>
    </source>
</evidence>
<protein>
    <recommendedName>
        <fullName evidence="6">Transcription factor domain-containing protein</fullName>
    </recommendedName>
</protein>
<comment type="caution">
    <text evidence="4">The sequence shown here is derived from an EMBL/GenBank/DDBJ whole genome shotgun (WGS) entry which is preliminary data.</text>
</comment>
<accession>A0AAV5G7P0</accession>
<evidence type="ECO:0000256" key="1">
    <source>
        <dbReference type="ARBA" id="ARBA00004123"/>
    </source>
</evidence>
<dbReference type="CDD" id="cd12148">
    <property type="entry name" value="fungal_TF_MHR"/>
    <property type="match status" value="1"/>
</dbReference>
<comment type="subcellular location">
    <subcellularLocation>
        <location evidence="1">Nucleus</location>
    </subcellularLocation>
</comment>
<proteinExistence type="predicted"/>
<organism evidence="4 5">
    <name type="scientific">Rhodotorula paludigena</name>
    <dbReference type="NCBI Taxonomy" id="86838"/>
    <lineage>
        <taxon>Eukaryota</taxon>
        <taxon>Fungi</taxon>
        <taxon>Dikarya</taxon>
        <taxon>Basidiomycota</taxon>
        <taxon>Pucciniomycotina</taxon>
        <taxon>Microbotryomycetes</taxon>
        <taxon>Sporidiobolales</taxon>
        <taxon>Sporidiobolaceae</taxon>
        <taxon>Rhodotorula</taxon>
    </lineage>
</organism>
<dbReference type="AlphaFoldDB" id="A0AAV5G7P0"/>
<dbReference type="PANTHER" id="PTHR31001:SF90">
    <property type="entry name" value="CENTROMERE DNA-BINDING PROTEIN COMPLEX CBF3 SUBUNIT B"/>
    <property type="match status" value="1"/>
</dbReference>
<dbReference type="EMBL" id="BQKY01000003">
    <property type="protein sequence ID" value="GJN88581.1"/>
    <property type="molecule type" value="Genomic_DNA"/>
</dbReference>
<dbReference type="PANTHER" id="PTHR31001">
    <property type="entry name" value="UNCHARACTERIZED TRANSCRIPTIONAL REGULATORY PROTEIN"/>
    <property type="match status" value="1"/>
</dbReference>
<feature type="compositionally biased region" description="Basic and acidic residues" evidence="3">
    <location>
        <begin position="22"/>
        <end position="34"/>
    </location>
</feature>
<dbReference type="GO" id="GO:0005634">
    <property type="term" value="C:nucleus"/>
    <property type="evidence" value="ECO:0007669"/>
    <property type="project" value="UniProtKB-SubCell"/>
</dbReference>
<dbReference type="Proteomes" id="UP001342314">
    <property type="component" value="Unassembled WGS sequence"/>
</dbReference>
<dbReference type="InterPro" id="IPR050613">
    <property type="entry name" value="Sec_Metabolite_Reg"/>
</dbReference>
<name>A0AAV5G7P0_9BASI</name>
<keyword evidence="5" id="KW-1185">Reference proteome</keyword>
<evidence type="ECO:0000256" key="3">
    <source>
        <dbReference type="SAM" id="MobiDB-lite"/>
    </source>
</evidence>
<gene>
    <name evidence="4" type="ORF">Rhopal_001547-T1</name>
</gene>
<evidence type="ECO:0008006" key="6">
    <source>
        <dbReference type="Google" id="ProtNLM"/>
    </source>
</evidence>
<feature type="region of interest" description="Disordered" evidence="3">
    <location>
        <begin position="1"/>
        <end position="64"/>
    </location>
</feature>
<keyword evidence="2" id="KW-0539">Nucleus</keyword>
<evidence type="ECO:0000313" key="4">
    <source>
        <dbReference type="EMBL" id="GJN88581.1"/>
    </source>
</evidence>
<evidence type="ECO:0000256" key="2">
    <source>
        <dbReference type="ARBA" id="ARBA00023242"/>
    </source>
</evidence>
<reference evidence="4 5" key="1">
    <citation type="submission" date="2021-12" db="EMBL/GenBank/DDBJ databases">
        <title>High titer production of polyol ester of fatty acids by Rhodotorula paludigena BS15 towards product separation-free biomass refinery.</title>
        <authorList>
            <person name="Mano J."/>
            <person name="Ono H."/>
            <person name="Tanaka T."/>
            <person name="Naito K."/>
            <person name="Sushida H."/>
            <person name="Ike M."/>
            <person name="Tokuyasu K."/>
            <person name="Kitaoka M."/>
        </authorList>
    </citation>
    <scope>NUCLEOTIDE SEQUENCE [LARGE SCALE GENOMIC DNA]</scope>
    <source>
        <strain evidence="4 5">BS15</strain>
    </source>
</reference>
<sequence>MASTSAALDGDYIGSPSPLDNHPGDPSKGKKKERDDDDADDGDAPAKKRRNRKSAAAGGACRDRQEGHLCEWEGAIRLPQPHLTRDAEAQELRIQLDRLETLLGGLGSNPALAAAAAAAGIGSAEGGAQAGVAEENAAEALGLLAANTATGVDRSPIAQSAVHRVQVMAAADSLTNLVNLLPVKRELEVLINRFLDSEINFLPVVHVPTFKQRVQAVQYATLAQTPFLLALFFAIAAVEMAWQLTEMLIAKKAVGEKDMASRRFFEASLEALKMGGYLEQPNIDVVRTLLVLHRFAEMQTDERAPFLLGQTIQVAQNRDPAGVEGFTPIDVEDRRRLWRSLVALDWLDYSPRPCAIMPAQFDTREPINAFDQNITLQGVKASERFDLTPALFTNTQSQLAIVGHTLNEYVYAVKPSAPLAWKFFLDQNTTLGRLRSSLVPLAWNGDTVAPLEAKNFATDRFRVFLHMTALQLVIRLNRPFLTRGLADTRLKEGRTRCVEAAHQLIGLWLSFRDESTMSRFQYPLFHCLNGLILAAVDLFQDPHGPHSEKHRRLIAVATARLQTREQRSRLVGEVLRALSILDRNTAKVDDLIEPAVISPTPPAPLDPSTIFTAPFPVSLTADPFALTRAAALAEQADEPLGELATVWLALADGYKSVYAVPDHHEWQELLKASVGPAQGGTAAWSDGIDLLV</sequence>